<evidence type="ECO:0000313" key="2">
    <source>
        <dbReference type="Proteomes" id="UP000324222"/>
    </source>
</evidence>
<evidence type="ECO:0000313" key="1">
    <source>
        <dbReference type="EMBL" id="MPC68845.1"/>
    </source>
</evidence>
<organism evidence="1 2">
    <name type="scientific">Portunus trituberculatus</name>
    <name type="common">Swimming crab</name>
    <name type="synonym">Neptunus trituberculatus</name>
    <dbReference type="NCBI Taxonomy" id="210409"/>
    <lineage>
        <taxon>Eukaryota</taxon>
        <taxon>Metazoa</taxon>
        <taxon>Ecdysozoa</taxon>
        <taxon>Arthropoda</taxon>
        <taxon>Crustacea</taxon>
        <taxon>Multicrustacea</taxon>
        <taxon>Malacostraca</taxon>
        <taxon>Eumalacostraca</taxon>
        <taxon>Eucarida</taxon>
        <taxon>Decapoda</taxon>
        <taxon>Pleocyemata</taxon>
        <taxon>Brachyura</taxon>
        <taxon>Eubrachyura</taxon>
        <taxon>Portunoidea</taxon>
        <taxon>Portunidae</taxon>
        <taxon>Portuninae</taxon>
        <taxon>Portunus</taxon>
    </lineage>
</organism>
<comment type="caution">
    <text evidence="1">The sequence shown here is derived from an EMBL/GenBank/DDBJ whole genome shotgun (WGS) entry which is preliminary data.</text>
</comment>
<gene>
    <name evidence="1" type="ORF">E2C01_063055</name>
</gene>
<reference evidence="1 2" key="1">
    <citation type="submission" date="2019-05" db="EMBL/GenBank/DDBJ databases">
        <title>Another draft genome of Portunus trituberculatus and its Hox gene families provides insights of decapod evolution.</title>
        <authorList>
            <person name="Jeong J.-H."/>
            <person name="Song I."/>
            <person name="Kim S."/>
            <person name="Choi T."/>
            <person name="Kim D."/>
            <person name="Ryu S."/>
            <person name="Kim W."/>
        </authorList>
    </citation>
    <scope>NUCLEOTIDE SEQUENCE [LARGE SCALE GENOMIC DNA]</scope>
    <source>
        <tissue evidence="1">Muscle</tissue>
    </source>
</reference>
<dbReference type="AlphaFoldDB" id="A0A5B7HH33"/>
<name>A0A5B7HH33_PORTR</name>
<dbReference type="EMBL" id="VSRR010028471">
    <property type="protein sequence ID" value="MPC68845.1"/>
    <property type="molecule type" value="Genomic_DNA"/>
</dbReference>
<proteinExistence type="predicted"/>
<sequence length="64" mass="7073">MTETCHSFLKGGMPYWLLKLHPDIRLRTSDPGECLEGDGALVEVEKPEKGGTEGQDIHSVYKAT</sequence>
<dbReference type="Proteomes" id="UP000324222">
    <property type="component" value="Unassembled WGS sequence"/>
</dbReference>
<accession>A0A5B7HH33</accession>
<keyword evidence="2" id="KW-1185">Reference proteome</keyword>
<protein>
    <submittedName>
        <fullName evidence="1">Uncharacterized protein</fullName>
    </submittedName>
</protein>